<dbReference type="InterPro" id="IPR044068">
    <property type="entry name" value="CB"/>
</dbReference>
<accession>A0A395JPW0</accession>
<dbReference type="GO" id="GO:0015074">
    <property type="term" value="P:DNA integration"/>
    <property type="evidence" value="ECO:0007669"/>
    <property type="project" value="UniProtKB-KW"/>
</dbReference>
<feature type="domain" description="Core-binding (CB)" evidence="4">
    <location>
        <begin position="9"/>
        <end position="87"/>
    </location>
</feature>
<comment type="caution">
    <text evidence="5">The sequence shown here is derived from an EMBL/GenBank/DDBJ whole genome shotgun (WGS) entry which is preliminary data.</text>
</comment>
<evidence type="ECO:0000313" key="5">
    <source>
        <dbReference type="EMBL" id="RBP53684.1"/>
    </source>
</evidence>
<evidence type="ECO:0000313" key="6">
    <source>
        <dbReference type="Proteomes" id="UP000253083"/>
    </source>
</evidence>
<dbReference type="Gene3D" id="1.10.150.130">
    <property type="match status" value="1"/>
</dbReference>
<dbReference type="PROSITE" id="PS51900">
    <property type="entry name" value="CB"/>
    <property type="match status" value="1"/>
</dbReference>
<organism evidence="5 6">
    <name type="scientific">Arenicella xantha</name>
    <dbReference type="NCBI Taxonomy" id="644221"/>
    <lineage>
        <taxon>Bacteria</taxon>
        <taxon>Pseudomonadati</taxon>
        <taxon>Pseudomonadota</taxon>
        <taxon>Gammaproteobacteria</taxon>
        <taxon>Arenicellales</taxon>
        <taxon>Arenicellaceae</taxon>
        <taxon>Arenicella</taxon>
    </lineage>
</organism>
<reference evidence="5 6" key="1">
    <citation type="submission" date="2018-06" db="EMBL/GenBank/DDBJ databases">
        <title>Genomic Encyclopedia of Type Strains, Phase IV (KMG-IV): sequencing the most valuable type-strain genomes for metagenomic binning, comparative biology and taxonomic classification.</title>
        <authorList>
            <person name="Goeker M."/>
        </authorList>
    </citation>
    <scope>NUCLEOTIDE SEQUENCE [LARGE SCALE GENOMIC DNA]</scope>
    <source>
        <strain evidence="5 6">DSM 24032</strain>
    </source>
</reference>
<evidence type="ECO:0000256" key="3">
    <source>
        <dbReference type="PROSITE-ProRule" id="PRU01248"/>
    </source>
</evidence>
<dbReference type="InParanoid" id="A0A395JPW0"/>
<name>A0A395JPW0_9GAMM</name>
<evidence type="ECO:0000256" key="1">
    <source>
        <dbReference type="ARBA" id="ARBA00022908"/>
    </source>
</evidence>
<protein>
    <submittedName>
        <fullName evidence="5">Integrase-like protein</fullName>
    </submittedName>
</protein>
<dbReference type="Proteomes" id="UP000253083">
    <property type="component" value="Unassembled WGS sequence"/>
</dbReference>
<dbReference type="InterPro" id="IPR010998">
    <property type="entry name" value="Integrase_recombinase_N"/>
</dbReference>
<keyword evidence="6" id="KW-1185">Reference proteome</keyword>
<sequence>MSNKLRGRPNLPAVPTKFMHRLRLSIRQKGLSASTERAYCGWIKRFIKYHHLLHPVDMSQRDVEQFLHHIVTVENVSINSQKSALNA</sequence>
<dbReference type="OrthoDB" id="9801717at2"/>
<dbReference type="GO" id="GO:0003677">
    <property type="term" value="F:DNA binding"/>
    <property type="evidence" value="ECO:0007669"/>
    <property type="project" value="UniProtKB-UniRule"/>
</dbReference>
<dbReference type="Pfam" id="PF13495">
    <property type="entry name" value="Phage_int_SAM_4"/>
    <property type="match status" value="1"/>
</dbReference>
<dbReference type="InterPro" id="IPR004107">
    <property type="entry name" value="Integrase_SAM-like_N"/>
</dbReference>
<dbReference type="EMBL" id="QNRT01000001">
    <property type="protein sequence ID" value="RBP53684.1"/>
    <property type="molecule type" value="Genomic_DNA"/>
</dbReference>
<keyword evidence="1" id="KW-0229">DNA integration</keyword>
<evidence type="ECO:0000256" key="2">
    <source>
        <dbReference type="ARBA" id="ARBA00023125"/>
    </source>
</evidence>
<dbReference type="AlphaFoldDB" id="A0A395JPW0"/>
<gene>
    <name evidence="5" type="ORF">DFR28_1011071</name>
</gene>
<evidence type="ECO:0000259" key="4">
    <source>
        <dbReference type="PROSITE" id="PS51900"/>
    </source>
</evidence>
<keyword evidence="2 3" id="KW-0238">DNA-binding</keyword>
<dbReference type="RefSeq" id="WP_113953230.1">
    <property type="nucleotide sequence ID" value="NZ_QNRT01000001.1"/>
</dbReference>
<proteinExistence type="predicted"/>